<protein>
    <recommendedName>
        <fullName evidence="8">ATP-dependent RNA helicase</fullName>
        <ecNumber evidence="8">3.6.4.13</ecNumber>
    </recommendedName>
</protein>
<feature type="domain" description="DEAD-box RNA helicase Q" evidence="11">
    <location>
        <begin position="9"/>
        <end position="37"/>
    </location>
</feature>
<dbReference type="EC" id="3.6.4.13" evidence="8"/>
<dbReference type="KEGG" id="bman:114241346"/>
<dbReference type="Gene3D" id="3.40.50.300">
    <property type="entry name" value="P-loop containing nucleotide triphosphate hydrolases"/>
    <property type="match status" value="2"/>
</dbReference>
<dbReference type="InterPro" id="IPR025313">
    <property type="entry name" value="SPB4-like_CTE"/>
</dbReference>
<dbReference type="SMART" id="SM00490">
    <property type="entry name" value="HELICc"/>
    <property type="match status" value="1"/>
</dbReference>
<feature type="domain" description="Helicase C-terminal" evidence="10">
    <location>
        <begin position="230"/>
        <end position="397"/>
    </location>
</feature>
<dbReference type="CDD" id="cd00268">
    <property type="entry name" value="DEADc"/>
    <property type="match status" value="1"/>
</dbReference>
<dbReference type="GO" id="GO:0003724">
    <property type="term" value="F:RNA helicase activity"/>
    <property type="evidence" value="ECO:0007669"/>
    <property type="project" value="UniProtKB-EC"/>
</dbReference>
<dbReference type="InterPro" id="IPR011545">
    <property type="entry name" value="DEAD/DEAH_box_helicase_dom"/>
</dbReference>
<dbReference type="InterPro" id="IPR014014">
    <property type="entry name" value="RNA_helicase_DEAD_Q_motif"/>
</dbReference>
<feature type="domain" description="Helicase ATP-binding" evidence="9">
    <location>
        <begin position="40"/>
        <end position="215"/>
    </location>
</feature>
<dbReference type="PANTHER" id="PTHR24031">
    <property type="entry name" value="RNA HELICASE"/>
    <property type="match status" value="1"/>
</dbReference>
<dbReference type="PROSITE" id="PS51192">
    <property type="entry name" value="HELICASE_ATP_BIND_1"/>
    <property type="match status" value="1"/>
</dbReference>
<reference evidence="13" key="1">
    <citation type="submission" date="2025-08" db="UniProtKB">
        <authorList>
            <consortium name="RefSeq"/>
        </authorList>
    </citation>
    <scope>IDENTIFICATION</scope>
    <source>
        <tissue evidence="13">Silk gland</tissue>
    </source>
</reference>
<dbReference type="GO" id="GO:0003723">
    <property type="term" value="F:RNA binding"/>
    <property type="evidence" value="ECO:0007669"/>
    <property type="project" value="UniProtKB-UniRule"/>
</dbReference>
<organism evidence="12 13">
    <name type="scientific">Bombyx mandarina</name>
    <name type="common">Wild silk moth</name>
    <name type="synonym">Wild silkworm</name>
    <dbReference type="NCBI Taxonomy" id="7092"/>
    <lineage>
        <taxon>Eukaryota</taxon>
        <taxon>Metazoa</taxon>
        <taxon>Ecdysozoa</taxon>
        <taxon>Arthropoda</taxon>
        <taxon>Hexapoda</taxon>
        <taxon>Insecta</taxon>
        <taxon>Pterygota</taxon>
        <taxon>Neoptera</taxon>
        <taxon>Endopterygota</taxon>
        <taxon>Lepidoptera</taxon>
        <taxon>Glossata</taxon>
        <taxon>Ditrysia</taxon>
        <taxon>Bombycoidea</taxon>
        <taxon>Bombycidae</taxon>
        <taxon>Bombycinae</taxon>
        <taxon>Bombyx</taxon>
    </lineage>
</organism>
<dbReference type="InterPro" id="IPR000629">
    <property type="entry name" value="RNA-helicase_DEAD-box_CS"/>
</dbReference>
<comment type="catalytic activity">
    <reaction evidence="8">
        <text>ATP + H2O = ADP + phosphate + H(+)</text>
        <dbReference type="Rhea" id="RHEA:13065"/>
        <dbReference type="ChEBI" id="CHEBI:15377"/>
        <dbReference type="ChEBI" id="CHEBI:15378"/>
        <dbReference type="ChEBI" id="CHEBI:30616"/>
        <dbReference type="ChEBI" id="CHEBI:43474"/>
        <dbReference type="ChEBI" id="CHEBI:456216"/>
        <dbReference type="EC" id="3.6.4.13"/>
    </reaction>
</comment>
<dbReference type="GO" id="GO:0010468">
    <property type="term" value="P:regulation of gene expression"/>
    <property type="evidence" value="ECO:0007669"/>
    <property type="project" value="UniProtKB-ARBA"/>
</dbReference>
<keyword evidence="3 7" id="KW-0347">Helicase</keyword>
<dbReference type="PROSITE" id="PS00039">
    <property type="entry name" value="DEAD_ATP_HELICASE"/>
    <property type="match status" value="1"/>
</dbReference>
<evidence type="ECO:0000256" key="5">
    <source>
        <dbReference type="ARBA" id="ARBA00022884"/>
    </source>
</evidence>
<dbReference type="SMART" id="SM00487">
    <property type="entry name" value="DEXDc"/>
    <property type="match status" value="1"/>
</dbReference>
<dbReference type="PROSITE" id="PS51194">
    <property type="entry name" value="HELICASE_CTER"/>
    <property type="match status" value="1"/>
</dbReference>
<dbReference type="AlphaFoldDB" id="A0A6J2JEL3"/>
<dbReference type="RefSeq" id="XP_028027955.1">
    <property type="nucleotide sequence ID" value="XM_028172154.1"/>
</dbReference>
<dbReference type="PROSITE" id="PS51195">
    <property type="entry name" value="Q_MOTIF"/>
    <property type="match status" value="1"/>
</dbReference>
<dbReference type="InterPro" id="IPR014001">
    <property type="entry name" value="Helicase_ATP-bd"/>
</dbReference>
<gene>
    <name evidence="13" type="primary">LOC114241346</name>
</gene>
<keyword evidence="2 7" id="KW-0378">Hydrolase</keyword>
<dbReference type="GO" id="GO:0005524">
    <property type="term" value="F:ATP binding"/>
    <property type="evidence" value="ECO:0007669"/>
    <property type="project" value="UniProtKB-UniRule"/>
</dbReference>
<dbReference type="CDD" id="cd18787">
    <property type="entry name" value="SF2_C_DEAD"/>
    <property type="match status" value="1"/>
</dbReference>
<comment type="similarity">
    <text evidence="7">Belongs to the DEAD box helicase family.</text>
</comment>
<dbReference type="Proteomes" id="UP000504629">
    <property type="component" value="Unplaced"/>
</dbReference>
<dbReference type="Pfam" id="PF00270">
    <property type="entry name" value="DEAD"/>
    <property type="match status" value="1"/>
</dbReference>
<evidence type="ECO:0000259" key="10">
    <source>
        <dbReference type="PROSITE" id="PS51194"/>
    </source>
</evidence>
<accession>A0A6J2JEL3</accession>
<comment type="function">
    <text evidence="8">RNA helicase.</text>
</comment>
<evidence type="ECO:0000256" key="1">
    <source>
        <dbReference type="ARBA" id="ARBA00022741"/>
    </source>
</evidence>
<keyword evidence="12" id="KW-1185">Reference proteome</keyword>
<dbReference type="Pfam" id="PF00271">
    <property type="entry name" value="Helicase_C"/>
    <property type="match status" value="1"/>
</dbReference>
<evidence type="ECO:0000256" key="3">
    <source>
        <dbReference type="ARBA" id="ARBA00022806"/>
    </source>
</evidence>
<dbReference type="GO" id="GO:0016787">
    <property type="term" value="F:hydrolase activity"/>
    <property type="evidence" value="ECO:0007669"/>
    <property type="project" value="UniProtKB-KW"/>
</dbReference>
<proteinExistence type="inferred from homology"/>
<evidence type="ECO:0000259" key="9">
    <source>
        <dbReference type="PROSITE" id="PS51192"/>
    </source>
</evidence>
<dbReference type="InterPro" id="IPR027417">
    <property type="entry name" value="P-loop_NTPase"/>
</dbReference>
<keyword evidence="1 7" id="KW-0547">Nucleotide-binding</keyword>
<sequence length="482" mass="54853">MESKKLPKFKELKEQLSTATLNAIREMGFKRMTEIQAEVLPSALDGNDIVATAKTGSGKTLAFLIPVIEVVAKNIEKAMHGTFSIIIAPTRELAIQTFSVLQDLINHHNKITSALVIGGESRKKQSSDLVQGMHIVVATPGRLFDHMRTKEFDYKCVKCLVLDEADKIFQYGFEEDLKQIINRLPKDRQTMLFSATLSERTDALVESAMKKDKIQHINTDQDDLCATVEGLKQGYAVCETQYRLWWLHKVLKKTKQFKVMVFFSSCKSVVFHYEFFHKYCQMNVLCIHGKMNQTDRTATINIFYETKNIALFCTDVAARGLDIPAVDWIVQFDPPGDANEYIHRVGRTARGLGADGNAVLLLRPEEVGFVDYLKESKIYVDKYESWDSYYNLQKKLDTAMSDSNFVNVAIEAFEGYVRALEVRKLKQIFNLLTMDLDVLARSFGLKEKPDVDIRIGFSKKHRPRKRMAAILASQSDTKKAKS</sequence>
<evidence type="ECO:0000313" key="12">
    <source>
        <dbReference type="Proteomes" id="UP000504629"/>
    </source>
</evidence>
<keyword evidence="4 7" id="KW-0067">ATP-binding</keyword>
<evidence type="ECO:0000259" key="11">
    <source>
        <dbReference type="PROSITE" id="PS51195"/>
    </source>
</evidence>
<dbReference type="InterPro" id="IPR044742">
    <property type="entry name" value="DEAD/DEAH_RhlB"/>
</dbReference>
<evidence type="ECO:0000256" key="7">
    <source>
        <dbReference type="RuleBase" id="RU000492"/>
    </source>
</evidence>
<evidence type="ECO:0000313" key="13">
    <source>
        <dbReference type="RefSeq" id="XP_028027955.1"/>
    </source>
</evidence>
<dbReference type="Pfam" id="PF13959">
    <property type="entry name" value="CTE_SPB4"/>
    <property type="match status" value="1"/>
</dbReference>
<evidence type="ECO:0000256" key="8">
    <source>
        <dbReference type="RuleBase" id="RU365068"/>
    </source>
</evidence>
<evidence type="ECO:0000256" key="6">
    <source>
        <dbReference type="PROSITE-ProRule" id="PRU00552"/>
    </source>
</evidence>
<comment type="domain">
    <text evidence="8">The Q motif is unique to and characteristic of the DEAD box family of RNA helicases and controls ATP binding and hydrolysis.</text>
</comment>
<evidence type="ECO:0000256" key="4">
    <source>
        <dbReference type="ARBA" id="ARBA00022840"/>
    </source>
</evidence>
<feature type="short sequence motif" description="Q motif" evidence="6">
    <location>
        <begin position="9"/>
        <end position="37"/>
    </location>
</feature>
<evidence type="ECO:0000256" key="2">
    <source>
        <dbReference type="ARBA" id="ARBA00022801"/>
    </source>
</evidence>
<dbReference type="SUPFAM" id="SSF52540">
    <property type="entry name" value="P-loop containing nucleoside triphosphate hydrolases"/>
    <property type="match status" value="1"/>
</dbReference>
<dbReference type="SMART" id="SM01178">
    <property type="entry name" value="DUF4217"/>
    <property type="match status" value="1"/>
</dbReference>
<dbReference type="OrthoDB" id="10259640at2759"/>
<dbReference type="GeneID" id="114241346"/>
<dbReference type="InterPro" id="IPR001650">
    <property type="entry name" value="Helicase_C-like"/>
</dbReference>
<name>A0A6J2JEL3_BOMMA</name>
<keyword evidence="5 8" id="KW-0694">RNA-binding</keyword>